<dbReference type="EMBL" id="LNQE01001077">
    <property type="protein sequence ID" value="KUG21303.1"/>
    <property type="molecule type" value="Genomic_DNA"/>
</dbReference>
<dbReference type="AlphaFoldDB" id="A0A0W8FK77"/>
<keyword evidence="2" id="KW-0418">Kinase</keyword>
<dbReference type="InterPro" id="IPR036409">
    <property type="entry name" value="Aldolase_II/adducin_N_sf"/>
</dbReference>
<sequence length="184" mass="20214">METDERARVIQRLRAAVDRIADAMDARLIPEVGTNIAYALPDARDVEDVAAVRGRIVRLEKTAHPVGEIAFGASDHVARIVLTAMRFDRTIRSAANIRFSEAVLAELDNLMFAICSFDRTEEPPGLRTMDWGVASCCRDGVPDVIYDRGAVGKEAMIRILGEDPGTVADNILKLSARIRSAHLE</sequence>
<name>A0A0W8FK77_9ZZZZ</name>
<proteinExistence type="predicted"/>
<evidence type="ECO:0000313" key="2">
    <source>
        <dbReference type="EMBL" id="KUG21303.1"/>
    </source>
</evidence>
<dbReference type="PANTHER" id="PTHR40730:SF5">
    <property type="entry name" value="HTH CRO_C1-TYPE DOMAIN-CONTAINING PROTEIN"/>
    <property type="match status" value="1"/>
</dbReference>
<dbReference type="PANTHER" id="PTHR40730">
    <property type="entry name" value="TRANSCRIPTIONAL REGULATOR PROTEIN-LIKE PROTEIN"/>
    <property type="match status" value="1"/>
</dbReference>
<reference evidence="2" key="1">
    <citation type="journal article" date="2015" name="Proc. Natl. Acad. Sci. U.S.A.">
        <title>Networks of energetic and metabolic interactions define dynamics in microbial communities.</title>
        <authorList>
            <person name="Embree M."/>
            <person name="Liu J.K."/>
            <person name="Al-Bassam M.M."/>
            <person name="Zengler K."/>
        </authorList>
    </citation>
    <scope>NUCLEOTIDE SEQUENCE</scope>
</reference>
<feature type="domain" description="Thiamine-phosphate synthase ThiN" evidence="1">
    <location>
        <begin position="13"/>
        <end position="172"/>
    </location>
</feature>
<dbReference type="SUPFAM" id="SSF53639">
    <property type="entry name" value="AraD/HMP-PK domain-like"/>
    <property type="match status" value="1"/>
</dbReference>
<organism evidence="2">
    <name type="scientific">hydrocarbon metagenome</name>
    <dbReference type="NCBI Taxonomy" id="938273"/>
    <lineage>
        <taxon>unclassified sequences</taxon>
        <taxon>metagenomes</taxon>
        <taxon>ecological metagenomes</taxon>
    </lineage>
</organism>
<comment type="caution">
    <text evidence="2">The sequence shown here is derived from an EMBL/GenBank/DDBJ whole genome shotgun (WGS) entry which is preliminary data.</text>
</comment>
<dbReference type="EC" id="2.7.4.7" evidence="2"/>
<dbReference type="GO" id="GO:0004789">
    <property type="term" value="F:thiamine-phosphate diphosphorylase activity"/>
    <property type="evidence" value="ECO:0007669"/>
    <property type="project" value="UniProtKB-EC"/>
</dbReference>
<dbReference type="Gene3D" id="3.40.225.10">
    <property type="entry name" value="Class II aldolase/adducin N-terminal domain"/>
    <property type="match status" value="1"/>
</dbReference>
<protein>
    <submittedName>
        <fullName evidence="2">Phosphomethylpyrimidine kinase / thiamin-phosphate synthase thin</fullName>
        <ecNumber evidence="2">2.5.1.3</ecNumber>
        <ecNumber evidence="2">2.7.4.7</ecNumber>
    </submittedName>
</protein>
<dbReference type="EC" id="2.5.1.3" evidence="2"/>
<accession>A0A0W8FK77</accession>
<dbReference type="GO" id="GO:0008972">
    <property type="term" value="F:phosphomethylpyrimidine kinase activity"/>
    <property type="evidence" value="ECO:0007669"/>
    <property type="project" value="UniProtKB-EC"/>
</dbReference>
<dbReference type="Pfam" id="PF10120">
    <property type="entry name" value="ThiN"/>
    <property type="match status" value="1"/>
</dbReference>
<gene>
    <name evidence="2" type="ORF">ASZ90_008950</name>
</gene>
<evidence type="ECO:0000259" key="1">
    <source>
        <dbReference type="Pfam" id="PF10120"/>
    </source>
</evidence>
<keyword evidence="2" id="KW-0808">Transferase</keyword>
<dbReference type="InterPro" id="IPR019293">
    <property type="entry name" value="ThiN"/>
</dbReference>